<evidence type="ECO:0000256" key="1">
    <source>
        <dbReference type="SAM" id="Phobius"/>
    </source>
</evidence>
<proteinExistence type="predicted"/>
<keyword evidence="1" id="KW-1133">Transmembrane helix</keyword>
<accession>A0A430FQN7</accession>
<comment type="caution">
    <text evidence="2">The sequence shown here is derived from an EMBL/GenBank/DDBJ whole genome shotgun (WGS) entry which is preliminary data.</text>
</comment>
<organism evidence="2 3">
    <name type="scientific">Bifidobacterium dolichotidis</name>
    <dbReference type="NCBI Taxonomy" id="2306976"/>
    <lineage>
        <taxon>Bacteria</taxon>
        <taxon>Bacillati</taxon>
        <taxon>Actinomycetota</taxon>
        <taxon>Actinomycetes</taxon>
        <taxon>Bifidobacteriales</taxon>
        <taxon>Bifidobacteriaceae</taxon>
        <taxon>Bifidobacterium</taxon>
    </lineage>
</organism>
<feature type="transmembrane region" description="Helical" evidence="1">
    <location>
        <begin position="192"/>
        <end position="211"/>
    </location>
</feature>
<dbReference type="OrthoDB" id="3239585at2"/>
<feature type="transmembrane region" description="Helical" evidence="1">
    <location>
        <begin position="164"/>
        <end position="186"/>
    </location>
</feature>
<gene>
    <name evidence="2" type="ORF">D2E26_1216</name>
</gene>
<dbReference type="EMBL" id="QXGM01000002">
    <property type="protein sequence ID" value="RSX55162.1"/>
    <property type="molecule type" value="Genomic_DNA"/>
</dbReference>
<evidence type="ECO:0000313" key="2">
    <source>
        <dbReference type="EMBL" id="RSX55162.1"/>
    </source>
</evidence>
<protein>
    <submittedName>
        <fullName evidence="2">Pilus biosynthesis protein</fullName>
    </submittedName>
</protein>
<name>A0A430FQN7_9BIFI</name>
<feature type="transmembrane region" description="Helical" evidence="1">
    <location>
        <begin position="6"/>
        <end position="25"/>
    </location>
</feature>
<dbReference type="AlphaFoldDB" id="A0A430FQN7"/>
<evidence type="ECO:0000313" key="3">
    <source>
        <dbReference type="Proteomes" id="UP000287609"/>
    </source>
</evidence>
<sequence length="222" mass="23805">MHLVGYGTAVALAMLWCLLYNRIAAASQRLLVFAKAQPPHETNAATTETADGMGLGVWLASAVASLHSGLSFDDVCAAKLRDSAGNIDVQRLHTALQQHQAKEDNDDQLNFVCQGLVAAYELSGRLGCHTAVCCEAVQAAYKRMRLQADLTANAFAVPRSTVRVLSALPLLTLLLGECLGAHPIQFLLSSPAGWLCLLTGSACYAFGLWWLHMLLTRATAQP</sequence>
<reference evidence="2 3" key="1">
    <citation type="submission" date="2018-09" db="EMBL/GenBank/DDBJ databases">
        <title>Characterization of the phylogenetic diversity of five novel species belonging to the genus Bifidobacterium.</title>
        <authorList>
            <person name="Lugli G.A."/>
            <person name="Duranti S."/>
            <person name="Milani C."/>
        </authorList>
    </citation>
    <scope>NUCLEOTIDE SEQUENCE [LARGE SCALE GENOMIC DNA]</scope>
    <source>
        <strain evidence="2 3">2036B</strain>
    </source>
</reference>
<keyword evidence="3" id="KW-1185">Reference proteome</keyword>
<keyword evidence="1" id="KW-0812">Transmembrane</keyword>
<dbReference type="Proteomes" id="UP000287609">
    <property type="component" value="Unassembled WGS sequence"/>
</dbReference>
<keyword evidence="1" id="KW-0472">Membrane</keyword>
<dbReference type="RefSeq" id="WP_125963829.1">
    <property type="nucleotide sequence ID" value="NZ_QXGM01000002.1"/>
</dbReference>